<dbReference type="Gene3D" id="3.30.450.330">
    <property type="match status" value="1"/>
</dbReference>
<feature type="compositionally biased region" description="Basic residues" evidence="4">
    <location>
        <begin position="1"/>
        <end position="11"/>
    </location>
</feature>
<dbReference type="Proteomes" id="UP001500967">
    <property type="component" value="Unassembled WGS sequence"/>
</dbReference>
<name>A0ABP3D0Q0_9ACTN</name>
<evidence type="ECO:0000313" key="7">
    <source>
        <dbReference type="EMBL" id="GAA0220166.1"/>
    </source>
</evidence>
<dbReference type="RefSeq" id="WP_344646767.1">
    <property type="nucleotide sequence ID" value="NZ_BAAAGX010000001.1"/>
</dbReference>
<evidence type="ECO:0000256" key="3">
    <source>
        <dbReference type="ARBA" id="ARBA00023136"/>
    </source>
</evidence>
<comment type="subcellular location">
    <subcellularLocation>
        <location evidence="1">Membrane</location>
    </subcellularLocation>
</comment>
<dbReference type="InterPro" id="IPR001460">
    <property type="entry name" value="PCN-bd_Tpept"/>
</dbReference>
<dbReference type="SUPFAM" id="SSF56519">
    <property type="entry name" value="Penicillin binding protein dimerisation domain"/>
    <property type="match status" value="1"/>
</dbReference>
<dbReference type="Pfam" id="PF03717">
    <property type="entry name" value="PBP_dimer"/>
    <property type="match status" value="1"/>
</dbReference>
<keyword evidence="3" id="KW-0472">Membrane</keyword>
<keyword evidence="8" id="KW-1185">Reference proteome</keyword>
<dbReference type="InterPro" id="IPR012338">
    <property type="entry name" value="Beta-lactam/transpept-like"/>
</dbReference>
<gene>
    <name evidence="7" type="ORF">GCM10009539_01830</name>
</gene>
<sequence>MRRGGTGRRPARSVTTRHAEGPPPPRRRQLHPPPRRARGIARLGNPSIRLRVGLAVLLALFAAVGGRVVQIQSTEGSQYAELAANSRRDKVEIFAPRGSILDRDGNVLAQDVQGATIAADPGYIKNRAEVAAAVAPVLGMPVATVAEKLSHDTHADGTKNRYVVLKKKVPLAVGDRINALREKIPGLIVQEDQVREVPGGPFAANLLGYTGADGIGLAGLESSYNKLLEGTNGERIFDKGAGGQEIPDGYHKVTPAKAGSDLVLTIDRDLQYQTQKLLAERVAATKAYMGTAIVMDAHTGEILAMSSVPTYDASDPKTAKKGTTLDLATAAVVEPGSVHKALTVAAGLDAGVIEPDSVLTLPETVTKGGYTYRDTHKHAKPDYTLMGILAQSSNVGTIEIADRLGAKRLYDYQRAFGLGSKTGVGLPGESAGIVQPPSNWSGSSAGSIPIGLGVAVTPLQMTALYATLANGGMKVQPTLVKSVVGSDGTARPVERPKAKRVVSKEAADTVVRDMTAIATDEGTAPLAAVPGYIVSGKTGTGSRAEGNRYLDGNVTSFIGVVPADSPRYVISVIVHTPSNGVGGAIAGPTFADLAGFTLRRYGVSPSGAPAPPITLYG</sequence>
<dbReference type="PANTHER" id="PTHR30627:SF1">
    <property type="entry name" value="PEPTIDOGLYCAN D,D-TRANSPEPTIDASE FTSI"/>
    <property type="match status" value="1"/>
</dbReference>
<evidence type="ECO:0000256" key="1">
    <source>
        <dbReference type="ARBA" id="ARBA00004370"/>
    </source>
</evidence>
<reference evidence="8" key="1">
    <citation type="journal article" date="2019" name="Int. J. Syst. Evol. Microbiol.">
        <title>The Global Catalogue of Microorganisms (GCM) 10K type strain sequencing project: providing services to taxonomists for standard genome sequencing and annotation.</title>
        <authorList>
            <consortium name="The Broad Institute Genomics Platform"/>
            <consortium name="The Broad Institute Genome Sequencing Center for Infectious Disease"/>
            <person name="Wu L."/>
            <person name="Ma J."/>
        </authorList>
    </citation>
    <scope>NUCLEOTIDE SEQUENCE [LARGE SCALE GENOMIC DNA]</scope>
    <source>
        <strain evidence="8">JCM 10425</strain>
    </source>
</reference>
<dbReference type="InterPro" id="IPR036138">
    <property type="entry name" value="PBP_dimer_sf"/>
</dbReference>
<dbReference type="SUPFAM" id="SSF56601">
    <property type="entry name" value="beta-lactamase/transpeptidase-like"/>
    <property type="match status" value="1"/>
</dbReference>
<evidence type="ECO:0000259" key="6">
    <source>
        <dbReference type="Pfam" id="PF03717"/>
    </source>
</evidence>
<comment type="caution">
    <text evidence="7">The sequence shown here is derived from an EMBL/GenBank/DDBJ whole genome shotgun (WGS) entry which is preliminary data.</text>
</comment>
<proteinExistence type="inferred from homology"/>
<comment type="similarity">
    <text evidence="2">Belongs to the transpeptidase family.</text>
</comment>
<dbReference type="EMBL" id="BAAAGX010000001">
    <property type="protein sequence ID" value="GAA0220166.1"/>
    <property type="molecule type" value="Genomic_DNA"/>
</dbReference>
<evidence type="ECO:0000313" key="8">
    <source>
        <dbReference type="Proteomes" id="UP001500967"/>
    </source>
</evidence>
<dbReference type="PANTHER" id="PTHR30627">
    <property type="entry name" value="PEPTIDOGLYCAN D,D-TRANSPEPTIDASE"/>
    <property type="match status" value="1"/>
</dbReference>
<dbReference type="InterPro" id="IPR005311">
    <property type="entry name" value="PBP_dimer"/>
</dbReference>
<dbReference type="InterPro" id="IPR050515">
    <property type="entry name" value="Beta-lactam/transpept"/>
</dbReference>
<feature type="compositionally biased region" description="Basic residues" evidence="4">
    <location>
        <begin position="25"/>
        <end position="39"/>
    </location>
</feature>
<dbReference type="Gene3D" id="3.90.1310.10">
    <property type="entry name" value="Penicillin-binding protein 2a (Domain 2)"/>
    <property type="match status" value="1"/>
</dbReference>
<organism evidence="7 8">
    <name type="scientific">Cryptosporangium japonicum</name>
    <dbReference type="NCBI Taxonomy" id="80872"/>
    <lineage>
        <taxon>Bacteria</taxon>
        <taxon>Bacillati</taxon>
        <taxon>Actinomycetota</taxon>
        <taxon>Actinomycetes</taxon>
        <taxon>Cryptosporangiales</taxon>
        <taxon>Cryptosporangiaceae</taxon>
        <taxon>Cryptosporangium</taxon>
    </lineage>
</organism>
<feature type="region of interest" description="Disordered" evidence="4">
    <location>
        <begin position="1"/>
        <end position="41"/>
    </location>
</feature>
<evidence type="ECO:0000256" key="2">
    <source>
        <dbReference type="ARBA" id="ARBA00007171"/>
    </source>
</evidence>
<evidence type="ECO:0000259" key="5">
    <source>
        <dbReference type="Pfam" id="PF00905"/>
    </source>
</evidence>
<dbReference type="Gene3D" id="3.40.710.10">
    <property type="entry name" value="DD-peptidase/beta-lactamase superfamily"/>
    <property type="match status" value="1"/>
</dbReference>
<feature type="domain" description="Penicillin-binding protein transpeptidase" evidence="5">
    <location>
        <begin position="290"/>
        <end position="593"/>
    </location>
</feature>
<protein>
    <submittedName>
        <fullName evidence="7">Penicillin-binding protein 2</fullName>
    </submittedName>
</protein>
<feature type="domain" description="Penicillin-binding protein dimerisation" evidence="6">
    <location>
        <begin position="93"/>
        <end position="246"/>
    </location>
</feature>
<accession>A0ABP3D0Q0</accession>
<dbReference type="Pfam" id="PF00905">
    <property type="entry name" value="Transpeptidase"/>
    <property type="match status" value="1"/>
</dbReference>
<evidence type="ECO:0000256" key="4">
    <source>
        <dbReference type="SAM" id="MobiDB-lite"/>
    </source>
</evidence>